<protein>
    <submittedName>
        <fullName evidence="2">Uncharacterized protein</fullName>
    </submittedName>
</protein>
<dbReference type="AlphaFoldDB" id="A0A091XFE7"/>
<reference evidence="2 3" key="1">
    <citation type="submission" date="2014-04" db="EMBL/GenBank/DDBJ databases">
        <title>Genome evolution of avian class.</title>
        <authorList>
            <person name="Zhang G."/>
            <person name="Li C."/>
        </authorList>
    </citation>
    <scope>NUCLEOTIDE SEQUENCE [LARGE SCALE GENOMIC DNA]</scope>
    <source>
        <strain evidence="2">BGI_N306</strain>
    </source>
</reference>
<evidence type="ECO:0000313" key="2">
    <source>
        <dbReference type="EMBL" id="KFR11986.1"/>
    </source>
</evidence>
<sequence length="120" mass="13042">PPPKPLLKLPPKPPPELLPKPPLKPEPEPSTEEAPKPPPDPPPNPSPLPPKPAPLPGADIRRDGPPSPLREENCRDPPLARTERAMVLQVPWSALLSTQGRARQVREQFNLYIGKAVGVS</sequence>
<feature type="compositionally biased region" description="Basic and acidic residues" evidence="1">
    <location>
        <begin position="59"/>
        <end position="75"/>
    </location>
</feature>
<feature type="region of interest" description="Disordered" evidence="1">
    <location>
        <begin position="1"/>
        <end position="80"/>
    </location>
</feature>
<gene>
    <name evidence="2" type="ORF">N306_04762</name>
</gene>
<dbReference type="Proteomes" id="UP000053605">
    <property type="component" value="Unassembled WGS sequence"/>
</dbReference>
<organism evidence="2 3">
    <name type="scientific">Opisthocomus hoazin</name>
    <name type="common">Hoatzin</name>
    <name type="synonym">Phasianus hoazin</name>
    <dbReference type="NCBI Taxonomy" id="30419"/>
    <lineage>
        <taxon>Eukaryota</taxon>
        <taxon>Metazoa</taxon>
        <taxon>Chordata</taxon>
        <taxon>Craniata</taxon>
        <taxon>Vertebrata</taxon>
        <taxon>Euteleostomi</taxon>
        <taxon>Archelosauria</taxon>
        <taxon>Archosauria</taxon>
        <taxon>Dinosauria</taxon>
        <taxon>Saurischia</taxon>
        <taxon>Theropoda</taxon>
        <taxon>Coelurosauria</taxon>
        <taxon>Aves</taxon>
        <taxon>Neognathae</taxon>
        <taxon>Neoaves</taxon>
        <taxon>Opisthocomiformes</taxon>
        <taxon>Opisthocomidae</taxon>
        <taxon>Opisthocomus</taxon>
    </lineage>
</organism>
<feature type="compositionally biased region" description="Pro residues" evidence="1">
    <location>
        <begin position="36"/>
        <end position="55"/>
    </location>
</feature>
<proteinExistence type="predicted"/>
<evidence type="ECO:0000313" key="3">
    <source>
        <dbReference type="Proteomes" id="UP000053605"/>
    </source>
</evidence>
<keyword evidence="3" id="KW-1185">Reference proteome</keyword>
<dbReference type="EMBL" id="KK735027">
    <property type="protein sequence ID" value="KFR11986.1"/>
    <property type="molecule type" value="Genomic_DNA"/>
</dbReference>
<feature type="compositionally biased region" description="Pro residues" evidence="1">
    <location>
        <begin position="1"/>
        <end position="24"/>
    </location>
</feature>
<feature type="non-terminal residue" evidence="2">
    <location>
        <position position="120"/>
    </location>
</feature>
<feature type="non-terminal residue" evidence="2">
    <location>
        <position position="1"/>
    </location>
</feature>
<accession>A0A091XFE7</accession>
<dbReference type="PhylomeDB" id="A0A091XFE7"/>
<name>A0A091XFE7_OPIHO</name>
<evidence type="ECO:0000256" key="1">
    <source>
        <dbReference type="SAM" id="MobiDB-lite"/>
    </source>
</evidence>